<evidence type="ECO:0000313" key="12">
    <source>
        <dbReference type="EMBL" id="KDN51364.1"/>
    </source>
</evidence>
<feature type="region of interest" description="Disordered" evidence="10">
    <location>
        <begin position="1"/>
        <end position="147"/>
    </location>
</feature>
<accession>A0A066WK32</accession>
<dbReference type="GO" id="GO:0000070">
    <property type="term" value="P:mitotic sister chromatid segregation"/>
    <property type="evidence" value="ECO:0007669"/>
    <property type="project" value="TreeGrafter"/>
</dbReference>
<keyword evidence="7" id="KW-0539">Nucleus</keyword>
<dbReference type="AlphaFoldDB" id="A0A066WK32"/>
<evidence type="ECO:0000256" key="10">
    <source>
        <dbReference type="SAM" id="MobiDB-lite"/>
    </source>
</evidence>
<proteinExistence type="inferred from homology"/>
<evidence type="ECO:0000256" key="2">
    <source>
        <dbReference type="ARBA" id="ARBA00004584"/>
    </source>
</evidence>
<dbReference type="InterPro" id="IPR018867">
    <property type="entry name" value="Cell_div_borealin"/>
</dbReference>
<feature type="compositionally biased region" description="Low complexity" evidence="10">
    <location>
        <begin position="112"/>
        <end position="121"/>
    </location>
</feature>
<dbReference type="InterPro" id="IPR018851">
    <property type="entry name" value="Borealin_N"/>
</dbReference>
<feature type="region of interest" description="Disordered" evidence="10">
    <location>
        <begin position="340"/>
        <end position="361"/>
    </location>
</feature>
<name>A0A066WK32_TILAU</name>
<comment type="similarity">
    <text evidence="3">Belongs to the borealin family.</text>
</comment>
<keyword evidence="9" id="KW-0137">Centromere</keyword>
<sequence>MPRKAAATTAAKSRGTAARAAAKKALKDSKDEDMPLIPSSMPLSPSNNSNILHLAVAVPSSRDPSSPLRDSEKAAKTTGGAQKKAATTKATSKSKSKGSQTVVALSRGGSPDALDLLSSDASKSKSARTHTRVWDSSDEELEAEEGSGLPAGQIQAILANYDLEGELRASKKVCCILYDTYLTSSTSRLAAEARLERMRSALEMALQTARERMALSISRIPRAVRELSVRSFVEDFQADVAVFMKTVLGSADQEYTRETEQLNSIKEGRKRSSEDGLAKSPGKKHTRSTAPTSDPQGKGKAKPAYAKNTSQGHSKPPAGTGGNSAANLRSSIFNSTISAFPAASSSSPAPRSNAMSSSKFHSRLDAGSRRMVDAGLSFAPAAGSSSFGGGAVGGSSTPSSALARGLMTPGGRPRAARTGEHVQWMSLNGSPLTGVIGPDGRVRQLDQASSSRGMFTSSERNLDELEEDRFDAVLSSSFLTSMQHLPRNSLGLPGVAGGSSSTGKGTEKGRTAPSATASNAAATAITSEAFDPEDSLVDDLPDEAAYTAQGGTAIAALAAATTAHAQQQR</sequence>
<organism evidence="12 13">
    <name type="scientific">Tilletiaria anomala (strain ATCC 24038 / CBS 436.72 / UBC 951)</name>
    <dbReference type="NCBI Taxonomy" id="1037660"/>
    <lineage>
        <taxon>Eukaryota</taxon>
        <taxon>Fungi</taxon>
        <taxon>Dikarya</taxon>
        <taxon>Basidiomycota</taxon>
        <taxon>Ustilaginomycotina</taxon>
        <taxon>Exobasidiomycetes</taxon>
        <taxon>Georgefischeriales</taxon>
        <taxon>Tilletiariaceae</taxon>
        <taxon>Tilletiaria</taxon>
    </lineage>
</organism>
<dbReference type="Proteomes" id="UP000027361">
    <property type="component" value="Unassembled WGS sequence"/>
</dbReference>
<evidence type="ECO:0000256" key="4">
    <source>
        <dbReference type="ARBA" id="ARBA00022454"/>
    </source>
</evidence>
<feature type="domain" description="Borealin N-terminal" evidence="11">
    <location>
        <begin position="153"/>
        <end position="234"/>
    </location>
</feature>
<feature type="compositionally biased region" description="Low complexity" evidence="10">
    <location>
        <begin position="76"/>
        <end position="101"/>
    </location>
</feature>
<dbReference type="GO" id="GO:0032133">
    <property type="term" value="C:chromosome passenger complex"/>
    <property type="evidence" value="ECO:0007669"/>
    <property type="project" value="TreeGrafter"/>
</dbReference>
<feature type="compositionally biased region" description="Basic and acidic residues" evidence="10">
    <location>
        <begin position="255"/>
        <end position="277"/>
    </location>
</feature>
<dbReference type="OrthoDB" id="2392550at2759"/>
<keyword evidence="5" id="KW-0132">Cell division</keyword>
<evidence type="ECO:0000256" key="3">
    <source>
        <dbReference type="ARBA" id="ARBA00009914"/>
    </source>
</evidence>
<protein>
    <recommendedName>
        <fullName evidence="11">Borealin N-terminal domain-containing protein</fullName>
    </recommendedName>
</protein>
<dbReference type="GO" id="GO:0051233">
    <property type="term" value="C:spindle midzone"/>
    <property type="evidence" value="ECO:0007669"/>
    <property type="project" value="TreeGrafter"/>
</dbReference>
<feature type="compositionally biased region" description="Low complexity" evidence="10">
    <location>
        <begin position="59"/>
        <end position="68"/>
    </location>
</feature>
<evidence type="ECO:0000256" key="1">
    <source>
        <dbReference type="ARBA" id="ARBA00004123"/>
    </source>
</evidence>
<evidence type="ECO:0000256" key="6">
    <source>
        <dbReference type="ARBA" id="ARBA00022776"/>
    </source>
</evidence>
<feature type="compositionally biased region" description="Low complexity" evidence="10">
    <location>
        <begin position="340"/>
        <end position="358"/>
    </location>
</feature>
<dbReference type="EMBL" id="JMSN01000017">
    <property type="protein sequence ID" value="KDN51364.1"/>
    <property type="molecule type" value="Genomic_DNA"/>
</dbReference>
<evidence type="ECO:0000256" key="9">
    <source>
        <dbReference type="ARBA" id="ARBA00023328"/>
    </source>
</evidence>
<evidence type="ECO:0000256" key="5">
    <source>
        <dbReference type="ARBA" id="ARBA00022618"/>
    </source>
</evidence>
<keyword evidence="13" id="KW-1185">Reference proteome</keyword>
<keyword evidence="8" id="KW-0131">Cell cycle</keyword>
<dbReference type="Pfam" id="PF10444">
    <property type="entry name" value="Nbl1_Borealin_N"/>
    <property type="match status" value="1"/>
</dbReference>
<evidence type="ECO:0000313" key="13">
    <source>
        <dbReference type="Proteomes" id="UP000027361"/>
    </source>
</evidence>
<dbReference type="HOGENOM" id="CLU_479121_0_0_1"/>
<dbReference type="Gene3D" id="6.10.250.1900">
    <property type="match status" value="1"/>
</dbReference>
<evidence type="ECO:0000256" key="8">
    <source>
        <dbReference type="ARBA" id="ARBA00023306"/>
    </source>
</evidence>
<reference evidence="12 13" key="1">
    <citation type="submission" date="2014-05" db="EMBL/GenBank/DDBJ databases">
        <title>Draft genome sequence of a rare smut relative, Tilletiaria anomala UBC 951.</title>
        <authorList>
            <consortium name="DOE Joint Genome Institute"/>
            <person name="Toome M."/>
            <person name="Kuo A."/>
            <person name="Henrissat B."/>
            <person name="Lipzen A."/>
            <person name="Tritt A."/>
            <person name="Yoshinaga Y."/>
            <person name="Zane M."/>
            <person name="Barry K."/>
            <person name="Grigoriev I.V."/>
            <person name="Spatafora J.W."/>
            <person name="Aimea M.C."/>
        </authorList>
    </citation>
    <scope>NUCLEOTIDE SEQUENCE [LARGE SCALE GENOMIC DNA]</scope>
    <source>
        <strain evidence="12 13">UBC 951</strain>
    </source>
</reference>
<gene>
    <name evidence="12" type="ORF">K437DRAFT_261844</name>
</gene>
<feature type="region of interest" description="Disordered" evidence="10">
    <location>
        <begin position="488"/>
        <end position="520"/>
    </location>
</feature>
<evidence type="ECO:0000259" key="11">
    <source>
        <dbReference type="Pfam" id="PF10444"/>
    </source>
</evidence>
<dbReference type="GeneID" id="25265603"/>
<feature type="compositionally biased region" description="Low complexity" evidence="10">
    <location>
        <begin position="1"/>
        <end position="20"/>
    </location>
</feature>
<feature type="compositionally biased region" description="Low complexity" evidence="10">
    <location>
        <begin position="511"/>
        <end position="520"/>
    </location>
</feature>
<comment type="subcellular location">
    <subcellularLocation>
        <location evidence="2">Chromosome</location>
        <location evidence="2">Centromere</location>
    </subcellularLocation>
    <subcellularLocation>
        <location evidence="1">Nucleus</location>
    </subcellularLocation>
</comment>
<feature type="compositionally biased region" description="Acidic residues" evidence="10">
    <location>
        <begin position="136"/>
        <end position="145"/>
    </location>
</feature>
<feature type="compositionally biased region" description="Low complexity" evidence="10">
    <location>
        <begin position="35"/>
        <end position="52"/>
    </location>
</feature>
<feature type="region of interest" description="Disordered" evidence="10">
    <location>
        <begin position="255"/>
        <end position="327"/>
    </location>
</feature>
<keyword evidence="6" id="KW-0498">Mitosis</keyword>
<evidence type="ECO:0000256" key="7">
    <source>
        <dbReference type="ARBA" id="ARBA00023242"/>
    </source>
</evidence>
<keyword evidence="4" id="KW-0158">Chromosome</keyword>
<dbReference type="GO" id="GO:0005634">
    <property type="term" value="C:nucleus"/>
    <property type="evidence" value="ECO:0007669"/>
    <property type="project" value="UniProtKB-SubCell"/>
</dbReference>
<dbReference type="InParanoid" id="A0A066WK32"/>
<dbReference type="PANTHER" id="PTHR16040:SF7">
    <property type="entry name" value="AUSTRALIN, ISOFORM A-RELATED"/>
    <property type="match status" value="1"/>
</dbReference>
<dbReference type="GO" id="GO:0000775">
    <property type="term" value="C:chromosome, centromeric region"/>
    <property type="evidence" value="ECO:0007669"/>
    <property type="project" value="UniProtKB-SubCell"/>
</dbReference>
<dbReference type="PANTHER" id="PTHR16040">
    <property type="entry name" value="AUSTRALIN, ISOFORM A-RELATED"/>
    <property type="match status" value="1"/>
</dbReference>
<comment type="caution">
    <text evidence="12">The sequence shown here is derived from an EMBL/GenBank/DDBJ whole genome shotgun (WGS) entry which is preliminary data.</text>
</comment>
<dbReference type="RefSeq" id="XP_013244700.1">
    <property type="nucleotide sequence ID" value="XM_013389246.1"/>
</dbReference>
<dbReference type="GO" id="GO:0051301">
    <property type="term" value="P:cell division"/>
    <property type="evidence" value="ECO:0007669"/>
    <property type="project" value="UniProtKB-KW"/>
</dbReference>